<organism evidence="1 2">
    <name type="scientific">Oryza meyeriana var. granulata</name>
    <dbReference type="NCBI Taxonomy" id="110450"/>
    <lineage>
        <taxon>Eukaryota</taxon>
        <taxon>Viridiplantae</taxon>
        <taxon>Streptophyta</taxon>
        <taxon>Embryophyta</taxon>
        <taxon>Tracheophyta</taxon>
        <taxon>Spermatophyta</taxon>
        <taxon>Magnoliopsida</taxon>
        <taxon>Liliopsida</taxon>
        <taxon>Poales</taxon>
        <taxon>Poaceae</taxon>
        <taxon>BOP clade</taxon>
        <taxon>Oryzoideae</taxon>
        <taxon>Oryzeae</taxon>
        <taxon>Oryzinae</taxon>
        <taxon>Oryza</taxon>
        <taxon>Oryza meyeriana</taxon>
    </lineage>
</organism>
<reference evidence="1 2" key="1">
    <citation type="submission" date="2019-11" db="EMBL/GenBank/DDBJ databases">
        <title>Whole genome sequence of Oryza granulata.</title>
        <authorList>
            <person name="Li W."/>
        </authorList>
    </citation>
    <scope>NUCLEOTIDE SEQUENCE [LARGE SCALE GENOMIC DNA]</scope>
    <source>
        <strain evidence="2">cv. Menghai</strain>
        <tissue evidence="1">Leaf</tissue>
    </source>
</reference>
<keyword evidence="2" id="KW-1185">Reference proteome</keyword>
<evidence type="ECO:0000313" key="1">
    <source>
        <dbReference type="EMBL" id="KAF0901788.1"/>
    </source>
</evidence>
<dbReference type="Proteomes" id="UP000479710">
    <property type="component" value="Unassembled WGS sequence"/>
</dbReference>
<sequence>MLEEGPTSRRRWIRWSMQKCNQEHAHEVAHKAANELAAARWEGLHEPSAAAPGGDPRFARLSYSGEAWSRTGAR</sequence>
<comment type="caution">
    <text evidence="1">The sequence shown here is derived from an EMBL/GenBank/DDBJ whole genome shotgun (WGS) entry which is preliminary data.</text>
</comment>
<accession>A0A6G1CMU6</accession>
<dbReference type="AlphaFoldDB" id="A0A6G1CMU6"/>
<proteinExistence type="predicted"/>
<evidence type="ECO:0000313" key="2">
    <source>
        <dbReference type="Proteomes" id="UP000479710"/>
    </source>
</evidence>
<protein>
    <submittedName>
        <fullName evidence="1">Uncharacterized protein</fullName>
    </submittedName>
</protein>
<dbReference type="EMBL" id="SPHZ02000008">
    <property type="protein sequence ID" value="KAF0901788.1"/>
    <property type="molecule type" value="Genomic_DNA"/>
</dbReference>
<gene>
    <name evidence="1" type="ORF">E2562_006249</name>
</gene>
<name>A0A6G1CMU6_9ORYZ</name>